<proteinExistence type="predicted"/>
<dbReference type="AlphaFoldDB" id="A0AAD6FI33"/>
<accession>A0AAD6FI33</accession>
<feature type="non-terminal residue" evidence="1">
    <location>
        <position position="110"/>
    </location>
</feature>
<dbReference type="EMBL" id="JAPTMU010000012">
    <property type="protein sequence ID" value="KAJ4934314.1"/>
    <property type="molecule type" value="Genomic_DNA"/>
</dbReference>
<evidence type="ECO:0000313" key="1">
    <source>
        <dbReference type="EMBL" id="KAJ4934314.1"/>
    </source>
</evidence>
<organism evidence="1 2">
    <name type="scientific">Pogonophryne albipinna</name>
    <dbReference type="NCBI Taxonomy" id="1090488"/>
    <lineage>
        <taxon>Eukaryota</taxon>
        <taxon>Metazoa</taxon>
        <taxon>Chordata</taxon>
        <taxon>Craniata</taxon>
        <taxon>Vertebrata</taxon>
        <taxon>Euteleostomi</taxon>
        <taxon>Actinopterygii</taxon>
        <taxon>Neopterygii</taxon>
        <taxon>Teleostei</taxon>
        <taxon>Neoteleostei</taxon>
        <taxon>Acanthomorphata</taxon>
        <taxon>Eupercaria</taxon>
        <taxon>Perciformes</taxon>
        <taxon>Notothenioidei</taxon>
        <taxon>Pogonophryne</taxon>
    </lineage>
</organism>
<comment type="caution">
    <text evidence="1">The sequence shown here is derived from an EMBL/GenBank/DDBJ whole genome shotgun (WGS) entry which is preliminary data.</text>
</comment>
<protein>
    <submittedName>
        <fullName evidence="1">Uncharacterized protein</fullName>
    </submittedName>
</protein>
<name>A0AAD6FI33_9TELE</name>
<dbReference type="Proteomes" id="UP001219934">
    <property type="component" value="Unassembled WGS sequence"/>
</dbReference>
<keyword evidence="2" id="KW-1185">Reference proteome</keyword>
<reference evidence="1" key="1">
    <citation type="submission" date="2022-11" db="EMBL/GenBank/DDBJ databases">
        <title>Chromosome-level genome of Pogonophryne albipinna.</title>
        <authorList>
            <person name="Jo E."/>
        </authorList>
    </citation>
    <scope>NUCLEOTIDE SEQUENCE</scope>
    <source>
        <strain evidence="1">SGF0006</strain>
        <tissue evidence="1">Muscle</tissue>
    </source>
</reference>
<sequence length="110" mass="12155">MTHYCNESRIGRTRQLAVQASCSPECPLCIEAAASQSMPFFSARSALNQLGMNTCLYLQSIHTSSINKVYTCGDNSIHNETIMTMLQTLDRDKTSSLFPASALAPFQTER</sequence>
<gene>
    <name evidence="1" type="ORF">JOQ06_007112</name>
</gene>
<evidence type="ECO:0000313" key="2">
    <source>
        <dbReference type="Proteomes" id="UP001219934"/>
    </source>
</evidence>